<proteinExistence type="predicted"/>
<evidence type="ECO:0008006" key="3">
    <source>
        <dbReference type="Google" id="ProtNLM"/>
    </source>
</evidence>
<name>A0A5P8D7D1_9CAUD</name>
<accession>A0A5P8D7D1</accession>
<dbReference type="Proteomes" id="UP000326805">
    <property type="component" value="Segment"/>
</dbReference>
<organism evidence="1 2">
    <name type="scientific">Gordonia phage OhMyWard</name>
    <dbReference type="NCBI Taxonomy" id="2652414"/>
    <lineage>
        <taxon>Viruses</taxon>
        <taxon>Duplodnaviria</taxon>
        <taxon>Heunggongvirae</taxon>
        <taxon>Uroviricota</taxon>
        <taxon>Caudoviricetes</taxon>
        <taxon>Deejayvirinae</taxon>
        <taxon>Kenoshavirus</taxon>
        <taxon>Kenoshavirus ohmyward</taxon>
    </lineage>
</organism>
<sequence length="82" mass="8659">MLNLNTVKLVTSTIVGLGTSKIVSTIIKNNVNPETVVDTVTITAGSFVIGSMVADAAKAHTDKMIDQIAETVTKIKNTINED</sequence>
<gene>
    <name evidence="1" type="primary">55</name>
    <name evidence="1" type="ORF">SEA_OHMYWARD_55</name>
</gene>
<keyword evidence="2" id="KW-1185">Reference proteome</keyword>
<evidence type="ECO:0000313" key="2">
    <source>
        <dbReference type="Proteomes" id="UP000326805"/>
    </source>
</evidence>
<dbReference type="RefSeq" id="YP_009852803.1">
    <property type="nucleotide sequence ID" value="NC_048816.1"/>
</dbReference>
<dbReference type="GeneID" id="55623438"/>
<dbReference type="EMBL" id="MN284896">
    <property type="protein sequence ID" value="QFP94937.1"/>
    <property type="molecule type" value="Genomic_DNA"/>
</dbReference>
<evidence type="ECO:0000313" key="1">
    <source>
        <dbReference type="EMBL" id="QFP94937.1"/>
    </source>
</evidence>
<reference evidence="1 2" key="1">
    <citation type="submission" date="2019-08" db="EMBL/GenBank/DDBJ databases">
        <authorList>
            <person name="Ward C."/>
            <person name="Batin B."/>
            <person name="Choi E."/>
            <person name="Dhami J."/>
            <person name="Figueroa S."/>
            <person name="Kim S."/>
            <person name="Kim U."/>
            <person name="Klim L."/>
            <person name="Lee Y.S."/>
            <person name="Lim D."/>
            <person name="Nathaniel A."/>
            <person name="Shih C."/>
            <person name="Simental K."/>
            <person name="Shu E."/>
            <person name="Trivedi R."/>
            <person name="Valladolid I."/>
            <person name="Wang C."/>
            <person name="Yoo K."/>
            <person name="Choi J.D."/>
            <person name="Dean N."/>
            <person name="Muthiah A.S."/>
            <person name="Diaz A."/>
            <person name="Garlena R.A."/>
            <person name="Russell D.A."/>
            <person name="Pope W.H."/>
            <person name="Jacobs-Sera D."/>
            <person name="Hatfull G.F."/>
        </authorList>
    </citation>
    <scope>NUCLEOTIDE SEQUENCE [LARGE SCALE GENOMIC DNA]</scope>
</reference>
<dbReference type="KEGG" id="vg:55623438"/>
<protein>
    <recommendedName>
        <fullName evidence="3">Holin</fullName>
    </recommendedName>
</protein>